<dbReference type="AlphaFoldDB" id="A0A9P6NHB4"/>
<evidence type="ECO:0000313" key="2">
    <source>
        <dbReference type="Proteomes" id="UP000886653"/>
    </source>
</evidence>
<reference evidence="1" key="1">
    <citation type="submission" date="2013-11" db="EMBL/GenBank/DDBJ databases">
        <title>Genome sequence of the fusiform rust pathogen reveals effectors for host alternation and coevolution with pine.</title>
        <authorList>
            <consortium name="DOE Joint Genome Institute"/>
            <person name="Smith K."/>
            <person name="Pendleton A."/>
            <person name="Kubisiak T."/>
            <person name="Anderson C."/>
            <person name="Salamov A."/>
            <person name="Aerts A."/>
            <person name="Riley R."/>
            <person name="Clum A."/>
            <person name="Lindquist E."/>
            <person name="Ence D."/>
            <person name="Campbell M."/>
            <person name="Kronenberg Z."/>
            <person name="Feau N."/>
            <person name="Dhillon B."/>
            <person name="Hamelin R."/>
            <person name="Burleigh J."/>
            <person name="Smith J."/>
            <person name="Yandell M."/>
            <person name="Nelson C."/>
            <person name="Grigoriev I."/>
            <person name="Davis J."/>
        </authorList>
    </citation>
    <scope>NUCLEOTIDE SEQUENCE</scope>
    <source>
        <strain evidence="1">G11</strain>
    </source>
</reference>
<accession>A0A9P6NHB4</accession>
<name>A0A9P6NHB4_9BASI</name>
<sequence>MWTASGFHNMYNDTGVFVSLSTIADDLKERLKLTRKKVHKVHPSLSPVKQAEYINAIADLQPEMLVFADESAIIQQELYHKYG</sequence>
<proteinExistence type="predicted"/>
<evidence type="ECO:0000313" key="1">
    <source>
        <dbReference type="EMBL" id="KAG0145994.1"/>
    </source>
</evidence>
<dbReference type="PANTHER" id="PTHR48472:SF1">
    <property type="entry name" value="TC1-LIKE TRANSPOSASE DDE DOMAIN-CONTAINING PROTEIN"/>
    <property type="match status" value="1"/>
</dbReference>
<gene>
    <name evidence="1" type="ORF">CROQUDRAFT_93176</name>
</gene>
<organism evidence="1 2">
    <name type="scientific">Cronartium quercuum f. sp. fusiforme G11</name>
    <dbReference type="NCBI Taxonomy" id="708437"/>
    <lineage>
        <taxon>Eukaryota</taxon>
        <taxon>Fungi</taxon>
        <taxon>Dikarya</taxon>
        <taxon>Basidiomycota</taxon>
        <taxon>Pucciniomycotina</taxon>
        <taxon>Pucciniomycetes</taxon>
        <taxon>Pucciniales</taxon>
        <taxon>Coleosporiaceae</taxon>
        <taxon>Cronartium</taxon>
    </lineage>
</organism>
<dbReference type="PANTHER" id="PTHR48472">
    <property type="entry name" value="TC1-LIKE TRANSPOSASE DDE DOMAIN-CONTAINING PROTEIN"/>
    <property type="match status" value="1"/>
</dbReference>
<comment type="caution">
    <text evidence="1">The sequence shown here is derived from an EMBL/GenBank/DDBJ whole genome shotgun (WGS) entry which is preliminary data.</text>
</comment>
<dbReference type="Proteomes" id="UP000886653">
    <property type="component" value="Unassembled WGS sequence"/>
</dbReference>
<keyword evidence="2" id="KW-1185">Reference proteome</keyword>
<dbReference type="EMBL" id="MU167267">
    <property type="protein sequence ID" value="KAG0145994.1"/>
    <property type="molecule type" value="Genomic_DNA"/>
</dbReference>
<protein>
    <submittedName>
        <fullName evidence="1">Uncharacterized protein</fullName>
    </submittedName>
</protein>